<comment type="caution">
    <text evidence="2">The sequence shown here is derived from an EMBL/GenBank/DDBJ whole genome shotgun (WGS) entry which is preliminary data.</text>
</comment>
<evidence type="ECO:0000256" key="1">
    <source>
        <dbReference type="SAM" id="Phobius"/>
    </source>
</evidence>
<dbReference type="Pfam" id="PF03134">
    <property type="entry name" value="TB2_DP1_HVA22"/>
    <property type="match status" value="1"/>
</dbReference>
<keyword evidence="1" id="KW-1133">Transmembrane helix</keyword>
<dbReference type="EMBL" id="PITJ01002162">
    <property type="protein sequence ID" value="TBT97622.1"/>
    <property type="molecule type" value="Genomic_DNA"/>
</dbReference>
<accession>A0A4Q9KS76</accession>
<dbReference type="Proteomes" id="UP000292362">
    <property type="component" value="Unassembled WGS sequence"/>
</dbReference>
<keyword evidence="1" id="KW-0812">Transmembrane</keyword>
<dbReference type="VEuPathDB" id="MicrosporidiaDB:CWI37_2162p0020"/>
<evidence type="ECO:0008006" key="4">
    <source>
        <dbReference type="Google" id="ProtNLM"/>
    </source>
</evidence>
<feature type="transmembrane region" description="Helical" evidence="1">
    <location>
        <begin position="35"/>
        <end position="53"/>
    </location>
</feature>
<feature type="transmembrane region" description="Helical" evidence="1">
    <location>
        <begin position="65"/>
        <end position="86"/>
    </location>
</feature>
<evidence type="ECO:0000313" key="2">
    <source>
        <dbReference type="EMBL" id="TBT97622.1"/>
    </source>
</evidence>
<protein>
    <recommendedName>
        <fullName evidence="4">Protein YOP1</fullName>
    </recommendedName>
</protein>
<dbReference type="AlphaFoldDB" id="A0A4Q9KS76"/>
<dbReference type="InterPro" id="IPR004345">
    <property type="entry name" value="TB2_DP1_HVA22"/>
</dbReference>
<name>A0A4Q9KS76_9MICR</name>
<evidence type="ECO:0000313" key="3">
    <source>
        <dbReference type="Proteomes" id="UP000292362"/>
    </source>
</evidence>
<reference evidence="2 3" key="1">
    <citation type="submission" date="2017-12" db="EMBL/GenBank/DDBJ databases">
        <authorList>
            <person name="Pombert J.-F."/>
            <person name="Haag K.L."/>
            <person name="Ebert D."/>
        </authorList>
    </citation>
    <scope>NUCLEOTIDE SEQUENCE [LARGE SCALE GENOMIC DNA]</scope>
    <source>
        <strain evidence="2">FI-OER-3-3</strain>
    </source>
</reference>
<proteinExistence type="predicted"/>
<keyword evidence="1" id="KW-0472">Membrane</keyword>
<organism evidence="2 3">
    <name type="scientific">Hamiltosporidium tvaerminnensis</name>
    <dbReference type="NCBI Taxonomy" id="1176355"/>
    <lineage>
        <taxon>Eukaryota</taxon>
        <taxon>Fungi</taxon>
        <taxon>Fungi incertae sedis</taxon>
        <taxon>Microsporidia</taxon>
        <taxon>Dubosqiidae</taxon>
        <taxon>Hamiltosporidium</taxon>
    </lineage>
</organism>
<sequence>MLGRLFVNTVSLIFILYNTFNFLKLKAQKSCLIKHYHAFFITTSIFLSLDIFLNPLTKIFPLFQVVKLCFILWTSIPLCSGSLFIYKMYICKIFGKYHCKIDEFIENSRLLVVSKIVDTYQRAYSLTSDGLKNNKVINSYVFKDVKEESDTFTECVVYEEETSVIGNVKTEPLVA</sequence>
<feature type="transmembrane region" description="Helical" evidence="1">
    <location>
        <begin position="6"/>
        <end position="23"/>
    </location>
</feature>
<gene>
    <name evidence="2" type="ORF">CWI37_2162p0020</name>
</gene>